<dbReference type="InterPro" id="IPR036908">
    <property type="entry name" value="RlpA-like_sf"/>
</dbReference>
<proteinExistence type="predicted"/>
<feature type="compositionally biased region" description="Low complexity" evidence="2">
    <location>
        <begin position="138"/>
        <end position="172"/>
    </location>
</feature>
<protein>
    <submittedName>
        <fullName evidence="5">Uncharacterized protein</fullName>
    </submittedName>
</protein>
<keyword evidence="3" id="KW-1133">Transmembrane helix</keyword>
<evidence type="ECO:0000256" key="2">
    <source>
        <dbReference type="SAM" id="MobiDB-lite"/>
    </source>
</evidence>
<evidence type="ECO:0000256" key="4">
    <source>
        <dbReference type="SAM" id="SignalP"/>
    </source>
</evidence>
<dbReference type="PANTHER" id="PTHR31836">
    <property type="match status" value="1"/>
</dbReference>
<gene>
    <name evidence="5" type="ORF">VKT23_015115</name>
</gene>
<keyword evidence="3" id="KW-0472">Membrane</keyword>
<feature type="region of interest" description="Disordered" evidence="2">
    <location>
        <begin position="138"/>
        <end position="178"/>
    </location>
</feature>
<dbReference type="Proteomes" id="UP001498398">
    <property type="component" value="Unassembled WGS sequence"/>
</dbReference>
<feature type="compositionally biased region" description="Polar residues" evidence="2">
    <location>
        <begin position="256"/>
        <end position="266"/>
    </location>
</feature>
<dbReference type="Gene3D" id="2.40.40.10">
    <property type="entry name" value="RlpA-like domain"/>
    <property type="match status" value="1"/>
</dbReference>
<dbReference type="InterPro" id="IPR051477">
    <property type="entry name" value="Expansin_CellWall"/>
</dbReference>
<feature type="signal peptide" evidence="4">
    <location>
        <begin position="1"/>
        <end position="29"/>
    </location>
</feature>
<comment type="caution">
    <text evidence="5">The sequence shown here is derived from an EMBL/GenBank/DDBJ whole genome shotgun (WGS) entry which is preliminary data.</text>
</comment>
<keyword evidence="3" id="KW-0812">Transmembrane</keyword>
<dbReference type="CDD" id="cd22191">
    <property type="entry name" value="DPBB_RlpA_EXP_N-like"/>
    <property type="match status" value="1"/>
</dbReference>
<dbReference type="SUPFAM" id="SSF50685">
    <property type="entry name" value="Barwin-like endoglucanases"/>
    <property type="match status" value="1"/>
</dbReference>
<feature type="chain" id="PRO_5047522226" evidence="4">
    <location>
        <begin position="30"/>
        <end position="393"/>
    </location>
</feature>
<keyword evidence="6" id="KW-1185">Reference proteome</keyword>
<evidence type="ECO:0000313" key="6">
    <source>
        <dbReference type="Proteomes" id="UP001498398"/>
    </source>
</evidence>
<feature type="region of interest" description="Disordered" evidence="2">
    <location>
        <begin position="252"/>
        <end position="293"/>
    </location>
</feature>
<reference evidence="5 6" key="1">
    <citation type="submission" date="2024-01" db="EMBL/GenBank/DDBJ databases">
        <title>A draft genome for the cacao thread blight pathogen Marasmiellus scandens.</title>
        <authorList>
            <person name="Baruah I.K."/>
            <person name="Leung J."/>
            <person name="Bukari Y."/>
            <person name="Amoako-Attah I."/>
            <person name="Meinhardt L.W."/>
            <person name="Bailey B.A."/>
            <person name="Cohen S.P."/>
        </authorList>
    </citation>
    <scope>NUCLEOTIDE SEQUENCE [LARGE SCALE GENOMIC DNA]</scope>
    <source>
        <strain evidence="5 6">GH-19</strain>
    </source>
</reference>
<evidence type="ECO:0000256" key="1">
    <source>
        <dbReference type="ARBA" id="ARBA00022729"/>
    </source>
</evidence>
<keyword evidence="1 4" id="KW-0732">Signal</keyword>
<feature type="transmembrane region" description="Helical" evidence="3">
    <location>
        <begin position="185"/>
        <end position="208"/>
    </location>
</feature>
<sequence length="393" mass="43096">MPSKSRSSISRLSLAAFYILVTIPKHIFAQNSDDPQQVFENSRITFYSVDVNSLVCADLAVPADKRIVSLNTEQWNNGAHCGQKVQIEANELITEGTILDECPACGFGNLDLSTEFFSVYGALKEGELTGFWHFETSTSDSTATVPTTSSSTLQGSTTSPPSSSSLETSLSTNDTQHAKQNRVPVVVGASVGGTIGLIILIAGSLLWWKYKLGTPVQRSPAADRGDRRQILLDRLRPNNRAQAIYPYHVGERASGTAATPNRSPNWRSVAEKQAHLTSSNTQSTRKSDTFEREVDPLGLSISRSSLAISRPRSSSDSLALGGESTVTTRQLRLRQEADELRAQMMAFRQEMASSGDQIQRMMAHIQRLEAQMESNWARGLTDEREPPPVYDSL</sequence>
<accession>A0ABR1J368</accession>
<feature type="compositionally biased region" description="Polar residues" evidence="2">
    <location>
        <begin position="275"/>
        <end position="284"/>
    </location>
</feature>
<dbReference type="PANTHER" id="PTHR31836:SF28">
    <property type="entry name" value="SRCR DOMAIN-CONTAINING PROTEIN-RELATED"/>
    <property type="match status" value="1"/>
</dbReference>
<evidence type="ECO:0000313" key="5">
    <source>
        <dbReference type="EMBL" id="KAK7444798.1"/>
    </source>
</evidence>
<name>A0ABR1J368_9AGAR</name>
<dbReference type="EMBL" id="JBANRG010000049">
    <property type="protein sequence ID" value="KAK7444798.1"/>
    <property type="molecule type" value="Genomic_DNA"/>
</dbReference>
<organism evidence="5 6">
    <name type="scientific">Marasmiellus scandens</name>
    <dbReference type="NCBI Taxonomy" id="2682957"/>
    <lineage>
        <taxon>Eukaryota</taxon>
        <taxon>Fungi</taxon>
        <taxon>Dikarya</taxon>
        <taxon>Basidiomycota</taxon>
        <taxon>Agaricomycotina</taxon>
        <taxon>Agaricomycetes</taxon>
        <taxon>Agaricomycetidae</taxon>
        <taxon>Agaricales</taxon>
        <taxon>Marasmiineae</taxon>
        <taxon>Omphalotaceae</taxon>
        <taxon>Marasmiellus</taxon>
    </lineage>
</organism>
<evidence type="ECO:0000256" key="3">
    <source>
        <dbReference type="SAM" id="Phobius"/>
    </source>
</evidence>